<dbReference type="GO" id="GO:0032934">
    <property type="term" value="F:sterol binding"/>
    <property type="evidence" value="ECO:0007669"/>
    <property type="project" value="InterPro"/>
</dbReference>
<dbReference type="AlphaFoldDB" id="A0A9P4I8S9"/>
<feature type="compositionally biased region" description="Polar residues" evidence="16">
    <location>
        <begin position="987"/>
        <end position="998"/>
    </location>
</feature>
<name>A0A9P4I8S9_9PEZI</name>
<evidence type="ECO:0000256" key="5">
    <source>
        <dbReference type="ARBA" id="ARBA00022574"/>
    </source>
</evidence>
<feature type="compositionally biased region" description="Basic residues" evidence="16">
    <location>
        <begin position="999"/>
        <end position="1012"/>
    </location>
</feature>
<keyword evidence="20" id="KW-1185">Reference proteome</keyword>
<feature type="non-terminal residue" evidence="19">
    <location>
        <position position="1107"/>
    </location>
</feature>
<evidence type="ECO:0000256" key="6">
    <source>
        <dbReference type="ARBA" id="ARBA00022692"/>
    </source>
</evidence>
<evidence type="ECO:0000259" key="18">
    <source>
        <dbReference type="PROSITE" id="PS50156"/>
    </source>
</evidence>
<protein>
    <recommendedName>
        <fullName evidence="4">Sterol regulatory element-binding protein cleavage-activating protein</fullName>
    </recommendedName>
</protein>
<feature type="transmembrane region" description="Helical" evidence="17">
    <location>
        <begin position="585"/>
        <end position="608"/>
    </location>
</feature>
<keyword evidence="7" id="KW-0677">Repeat</keyword>
<evidence type="ECO:0000256" key="3">
    <source>
        <dbReference type="ARBA" id="ARBA00007410"/>
    </source>
</evidence>
<feature type="domain" description="SSD" evidence="18">
    <location>
        <begin position="311"/>
        <end position="417"/>
    </location>
</feature>
<dbReference type="InterPro" id="IPR000731">
    <property type="entry name" value="SSD"/>
</dbReference>
<evidence type="ECO:0000256" key="7">
    <source>
        <dbReference type="ARBA" id="ARBA00022737"/>
    </source>
</evidence>
<dbReference type="InterPro" id="IPR053958">
    <property type="entry name" value="HMGCR/SNAP/NPC1-like_SSD"/>
</dbReference>
<keyword evidence="9 17" id="KW-1133">Transmembrane helix</keyword>
<evidence type="ECO:0000256" key="13">
    <source>
        <dbReference type="ARBA" id="ARBA00023136"/>
    </source>
</evidence>
<keyword evidence="5" id="KW-0853">WD repeat</keyword>
<dbReference type="InterPro" id="IPR015943">
    <property type="entry name" value="WD40/YVTN_repeat-like_dom_sf"/>
</dbReference>
<evidence type="ECO:0000313" key="20">
    <source>
        <dbReference type="Proteomes" id="UP000799772"/>
    </source>
</evidence>
<dbReference type="Proteomes" id="UP000799772">
    <property type="component" value="Unassembled WGS sequence"/>
</dbReference>
<dbReference type="InterPro" id="IPR030225">
    <property type="entry name" value="SCAP"/>
</dbReference>
<dbReference type="GO" id="GO:0045540">
    <property type="term" value="P:regulation of cholesterol biosynthetic process"/>
    <property type="evidence" value="ECO:0007669"/>
    <property type="project" value="TreeGrafter"/>
</dbReference>
<dbReference type="GO" id="GO:0005789">
    <property type="term" value="C:endoplasmic reticulum membrane"/>
    <property type="evidence" value="ECO:0007669"/>
    <property type="project" value="UniProtKB-SubCell"/>
</dbReference>
<evidence type="ECO:0000256" key="1">
    <source>
        <dbReference type="ARBA" id="ARBA00004477"/>
    </source>
</evidence>
<dbReference type="OrthoDB" id="1914839at2759"/>
<comment type="similarity">
    <text evidence="3">Belongs to the WD repeat SCAP family.</text>
</comment>
<feature type="region of interest" description="Disordered" evidence="16">
    <location>
        <begin position="987"/>
        <end position="1036"/>
    </location>
</feature>
<proteinExistence type="inferred from homology"/>
<dbReference type="GO" id="GO:0000139">
    <property type="term" value="C:Golgi membrane"/>
    <property type="evidence" value="ECO:0007669"/>
    <property type="project" value="UniProtKB-SubCell"/>
</dbReference>
<evidence type="ECO:0000256" key="17">
    <source>
        <dbReference type="SAM" id="Phobius"/>
    </source>
</evidence>
<dbReference type="GO" id="GO:0008202">
    <property type="term" value="P:steroid metabolic process"/>
    <property type="evidence" value="ECO:0007669"/>
    <property type="project" value="UniProtKB-KW"/>
</dbReference>
<evidence type="ECO:0000313" key="19">
    <source>
        <dbReference type="EMBL" id="KAF2094504.1"/>
    </source>
</evidence>
<comment type="caution">
    <text evidence="19">The sequence shown here is derived from an EMBL/GenBank/DDBJ whole genome shotgun (WGS) entry which is preliminary data.</text>
</comment>
<dbReference type="Pfam" id="PF12349">
    <property type="entry name" value="Sterol-sensing"/>
    <property type="match status" value="1"/>
</dbReference>
<keyword evidence="8" id="KW-0256">Endoplasmic reticulum</keyword>
<keyword evidence="12" id="KW-0446">Lipid-binding</keyword>
<keyword evidence="6 17" id="KW-0812">Transmembrane</keyword>
<reference evidence="19" key="1">
    <citation type="journal article" date="2020" name="Stud. Mycol.">
        <title>101 Dothideomycetes genomes: a test case for predicting lifestyles and emergence of pathogens.</title>
        <authorList>
            <person name="Haridas S."/>
            <person name="Albert R."/>
            <person name="Binder M."/>
            <person name="Bloem J."/>
            <person name="Labutti K."/>
            <person name="Salamov A."/>
            <person name="Andreopoulos B."/>
            <person name="Baker S."/>
            <person name="Barry K."/>
            <person name="Bills G."/>
            <person name="Bluhm B."/>
            <person name="Cannon C."/>
            <person name="Castanera R."/>
            <person name="Culley D."/>
            <person name="Daum C."/>
            <person name="Ezra D."/>
            <person name="Gonzalez J."/>
            <person name="Henrissat B."/>
            <person name="Kuo A."/>
            <person name="Liang C."/>
            <person name="Lipzen A."/>
            <person name="Lutzoni F."/>
            <person name="Magnuson J."/>
            <person name="Mondo S."/>
            <person name="Nolan M."/>
            <person name="Ohm R."/>
            <person name="Pangilinan J."/>
            <person name="Park H.-J."/>
            <person name="Ramirez L."/>
            <person name="Alfaro M."/>
            <person name="Sun H."/>
            <person name="Tritt A."/>
            <person name="Yoshinaga Y."/>
            <person name="Zwiers L.-H."/>
            <person name="Turgeon B."/>
            <person name="Goodwin S."/>
            <person name="Spatafora J."/>
            <person name="Crous P."/>
            <person name="Grigoriev I."/>
        </authorList>
    </citation>
    <scope>NUCLEOTIDE SEQUENCE</scope>
    <source>
        <strain evidence="19">CBS 133067</strain>
    </source>
</reference>
<keyword evidence="11" id="KW-0443">Lipid metabolism</keyword>
<dbReference type="GO" id="GO:0032936">
    <property type="term" value="C:SREBP-SCAP complex"/>
    <property type="evidence" value="ECO:0007669"/>
    <property type="project" value="TreeGrafter"/>
</dbReference>
<evidence type="ECO:0000256" key="9">
    <source>
        <dbReference type="ARBA" id="ARBA00022989"/>
    </source>
</evidence>
<evidence type="ECO:0000256" key="12">
    <source>
        <dbReference type="ARBA" id="ARBA00023121"/>
    </source>
</evidence>
<evidence type="ECO:0000256" key="16">
    <source>
        <dbReference type="SAM" id="MobiDB-lite"/>
    </source>
</evidence>
<accession>A0A9P4I8S9</accession>
<keyword evidence="10" id="KW-0333">Golgi apparatus</keyword>
<keyword evidence="13 17" id="KW-0472">Membrane</keyword>
<dbReference type="InterPro" id="IPR036322">
    <property type="entry name" value="WD40_repeat_dom_sf"/>
</dbReference>
<dbReference type="PANTHER" id="PTHR46378:SF1">
    <property type="entry name" value="STEROL REGULATORY ELEMENT-BINDING PROTEIN CLEAVAGE-ACTIVATING PROTEIN"/>
    <property type="match status" value="1"/>
</dbReference>
<feature type="transmembrane region" description="Helical" evidence="17">
    <location>
        <begin position="389"/>
        <end position="415"/>
    </location>
</feature>
<dbReference type="GO" id="GO:0032933">
    <property type="term" value="P:SREBP signaling pathway"/>
    <property type="evidence" value="ECO:0007669"/>
    <property type="project" value="InterPro"/>
</dbReference>
<dbReference type="SUPFAM" id="SSF50978">
    <property type="entry name" value="WD40 repeat-like"/>
    <property type="match status" value="1"/>
</dbReference>
<feature type="transmembrane region" description="Helical" evidence="17">
    <location>
        <begin position="278"/>
        <end position="299"/>
    </location>
</feature>
<dbReference type="EMBL" id="ML978134">
    <property type="protein sequence ID" value="KAF2094504.1"/>
    <property type="molecule type" value="Genomic_DNA"/>
</dbReference>
<dbReference type="Gene3D" id="2.130.10.10">
    <property type="entry name" value="YVTN repeat-like/Quinoprotein amine dehydrogenase"/>
    <property type="match status" value="1"/>
</dbReference>
<evidence type="ECO:0000256" key="8">
    <source>
        <dbReference type="ARBA" id="ARBA00022824"/>
    </source>
</evidence>
<dbReference type="PANTHER" id="PTHR46378">
    <property type="entry name" value="STEROL REGULATORY ELEMENT-BINDING PROTEIN CLEAVAGE-ACTIVATING PROTEIN"/>
    <property type="match status" value="1"/>
</dbReference>
<sequence length="1107" mass="123911">MIWYLLYPFRGTTEPPVLSAQHPIRWSFHRLGTLVARHWLASIIFSVAVAVSLCYPCVFLYSNPAAGFGSGIPHHVWASARLFENATEVTPDVEVRQVWVHGNYMGAVKQDVLLEALEIQNALIRTGFGTPKQRGVSEVQATDDELADLADGFTACGYVPTDPLTWGFHSPLIYWNCSSKLVESDRDLLKTINEQAHRKSYMNLTLRPTSVFAGKSFVKNNISAADALVVTLFDLAGSDAGLEWDRRLQILSSETPSRRQWYLPYGRSQLYEFEFKQMSWNDGVVLLLCYTLMAFYVIWSLRKTRAVKSTLGLGITILTELTVYPFVVLTIGLENMFRLMNEVVSTPATMPTVQRIANSLGNVGHLSLAVAAQNLFLLWFLSKLVAPSVVAFCAFAAIALIVDFLFHLVFFVAVLSVDVQRLELQDSLDRINISTKRTKSPLRPERQTWTRALRQGRLPITTRVAGTAVSVCFVMALNWHFFDNMTLLQMLRSLRFGRMEQQNYFFSSASLPPINQRRTPAAWLRMQDHHTAEEVIQFVKPKAPSFLARIHQPVAVVLSGSDRSGAPERSESMVLLIHDILDEHLIPFALTIVVIVALTTILMNYLLWNELTEIDEEDEDEQEELLHVGRLSRVHEHDIIKISPKGRHCVTISSDRIAAVHVFDIRKVTYVTHLIRTASLAAPLWPIVSVALSDSAEWLALFAKDGRIGLWNIAQRRFSNIVETSLKDQSTSLFSFLPHQSEELSLVILTSDGWLAEITINAHVSISSLRILEDSIAYACFISDHKQQLRIACSTKSGSALLLQKDSSRHWITEDLYELVHEPINTRNPVIKTLLRIPSLGLFASAGNRTVRFYDASTYAIAGEVTVLPLMRKGSLRVLHSIRRECPSCRSLAVHSLALVYADAETEDCVMRKYTLDREATSLICLSVPDARKSNCNTLYDALPQMQIVENPGTWDVTGVEAVIGIRKSEATKAAYNDAEGDIAISSASDANRRSPNQHFRRGSRARARRQARLSARSRSSRVESPPTPQTDVDNSALEDWELWMLSTSSELHTQPLPSTITTCQPVGFGHREHEQLYAVSPGPVKKLGKRSVAIALANTLLTVTVG</sequence>
<evidence type="ECO:0000256" key="15">
    <source>
        <dbReference type="ARBA" id="ARBA00023221"/>
    </source>
</evidence>
<organism evidence="19 20">
    <name type="scientific">Rhizodiscina lignyota</name>
    <dbReference type="NCBI Taxonomy" id="1504668"/>
    <lineage>
        <taxon>Eukaryota</taxon>
        <taxon>Fungi</taxon>
        <taxon>Dikarya</taxon>
        <taxon>Ascomycota</taxon>
        <taxon>Pezizomycotina</taxon>
        <taxon>Dothideomycetes</taxon>
        <taxon>Pleosporomycetidae</taxon>
        <taxon>Aulographales</taxon>
        <taxon>Rhizodiscinaceae</taxon>
        <taxon>Rhizodiscina</taxon>
    </lineage>
</organism>
<evidence type="ECO:0000256" key="2">
    <source>
        <dbReference type="ARBA" id="ARBA00004653"/>
    </source>
</evidence>
<dbReference type="PROSITE" id="PS50156">
    <property type="entry name" value="SSD"/>
    <property type="match status" value="1"/>
</dbReference>
<evidence type="ECO:0000256" key="11">
    <source>
        <dbReference type="ARBA" id="ARBA00023098"/>
    </source>
</evidence>
<evidence type="ECO:0000256" key="10">
    <source>
        <dbReference type="ARBA" id="ARBA00023034"/>
    </source>
</evidence>
<gene>
    <name evidence="19" type="ORF">NA57DRAFT_24843</name>
</gene>
<feature type="transmembrane region" description="Helical" evidence="17">
    <location>
        <begin position="464"/>
        <end position="482"/>
    </location>
</feature>
<evidence type="ECO:0000256" key="14">
    <source>
        <dbReference type="ARBA" id="ARBA00023180"/>
    </source>
</evidence>
<keyword evidence="14" id="KW-0325">Glycoprotein</keyword>
<feature type="transmembrane region" description="Helical" evidence="17">
    <location>
        <begin position="311"/>
        <end position="333"/>
    </location>
</feature>
<evidence type="ECO:0000256" key="4">
    <source>
        <dbReference type="ARBA" id="ARBA00019541"/>
    </source>
</evidence>
<feature type="transmembrane region" description="Helical" evidence="17">
    <location>
        <begin position="363"/>
        <end position="382"/>
    </location>
</feature>
<keyword evidence="15" id="KW-0753">Steroid metabolism</keyword>
<feature type="transmembrane region" description="Helical" evidence="17">
    <location>
        <begin position="39"/>
        <end position="61"/>
    </location>
</feature>
<comment type="subcellular location">
    <subcellularLocation>
        <location evidence="1">Endoplasmic reticulum membrane</location>
        <topology evidence="1">Multi-pass membrane protein</topology>
    </subcellularLocation>
    <subcellularLocation>
        <location evidence="2">Golgi apparatus membrane</location>
        <topology evidence="2">Multi-pass membrane protein</topology>
    </subcellularLocation>
</comment>